<dbReference type="EMBL" id="SZYD01000012">
    <property type="protein sequence ID" value="KAD4585279.1"/>
    <property type="molecule type" value="Genomic_DNA"/>
</dbReference>
<organism evidence="1 2">
    <name type="scientific">Mikania micrantha</name>
    <name type="common">bitter vine</name>
    <dbReference type="NCBI Taxonomy" id="192012"/>
    <lineage>
        <taxon>Eukaryota</taxon>
        <taxon>Viridiplantae</taxon>
        <taxon>Streptophyta</taxon>
        <taxon>Embryophyta</taxon>
        <taxon>Tracheophyta</taxon>
        <taxon>Spermatophyta</taxon>
        <taxon>Magnoliopsida</taxon>
        <taxon>eudicotyledons</taxon>
        <taxon>Gunneridae</taxon>
        <taxon>Pentapetalae</taxon>
        <taxon>asterids</taxon>
        <taxon>campanulids</taxon>
        <taxon>Asterales</taxon>
        <taxon>Asteraceae</taxon>
        <taxon>Asteroideae</taxon>
        <taxon>Heliantheae alliance</taxon>
        <taxon>Eupatorieae</taxon>
        <taxon>Mikania</taxon>
    </lineage>
</organism>
<dbReference type="Proteomes" id="UP000326396">
    <property type="component" value="Linkage Group LG2"/>
</dbReference>
<reference evidence="1 2" key="1">
    <citation type="submission" date="2019-05" db="EMBL/GenBank/DDBJ databases">
        <title>Mikania micrantha, genome provides insights into the molecular mechanism of rapid growth.</title>
        <authorList>
            <person name="Liu B."/>
        </authorList>
    </citation>
    <scope>NUCLEOTIDE SEQUENCE [LARGE SCALE GENOMIC DNA]</scope>
    <source>
        <strain evidence="1">NLD-2019</strain>
        <tissue evidence="1">Leaf</tissue>
    </source>
</reference>
<dbReference type="PANTHER" id="PTHR31569">
    <property type="entry name" value="SWIM-TYPE DOMAIN-CONTAINING PROTEIN"/>
    <property type="match status" value="1"/>
</dbReference>
<comment type="caution">
    <text evidence="1">The sequence shown here is derived from an EMBL/GenBank/DDBJ whole genome shotgun (WGS) entry which is preliminary data.</text>
</comment>
<dbReference type="AlphaFoldDB" id="A0A5N6NCR4"/>
<sequence length="150" mass="17424">MRLSEKENRLVQDLTKLYAKPRNILSTLKKQFKNNVSSLKTVYNARQKFQMVEKESRTPMQNVMCILQRLPIPLNCIDLFWTKLDLLPSINVDYGDVGYDKVVEMFEETFNKQSIPVKFSLIRKLKGVFYPSQEMLVQPKISGSTLGNNC</sequence>
<name>A0A5N6NCR4_9ASTR</name>
<dbReference type="OrthoDB" id="2422440at2759"/>
<evidence type="ECO:0000313" key="2">
    <source>
        <dbReference type="Proteomes" id="UP000326396"/>
    </source>
</evidence>
<proteinExistence type="predicted"/>
<accession>A0A5N6NCR4</accession>
<dbReference type="InterPro" id="IPR052579">
    <property type="entry name" value="Zinc_finger_SWIM"/>
</dbReference>
<gene>
    <name evidence="1" type="ORF">E3N88_22880</name>
</gene>
<dbReference type="PANTHER" id="PTHR31569:SF4">
    <property type="entry name" value="SWIM-TYPE DOMAIN-CONTAINING PROTEIN"/>
    <property type="match status" value="1"/>
</dbReference>
<keyword evidence="2" id="KW-1185">Reference proteome</keyword>
<evidence type="ECO:0000313" key="1">
    <source>
        <dbReference type="EMBL" id="KAD4585279.1"/>
    </source>
</evidence>
<protein>
    <submittedName>
        <fullName evidence="1">Uncharacterized protein</fullName>
    </submittedName>
</protein>